<dbReference type="Proteomes" id="UP000265120">
    <property type="component" value="Chromosome 13"/>
</dbReference>
<feature type="signal peptide" evidence="2">
    <location>
        <begin position="1"/>
        <end position="17"/>
    </location>
</feature>
<sequence length="206" mass="23809">MLFFALVSSVNILNSIADLNASGFGQPKPRHGLELLSWFAKNCVDNNMKSTCNPQEKDYGFHEFDNKKPKSSKEPLLPNIKKQNNHNYYTLGNLNAKSHPKAENLPSEIRGDYDKFREETPNKKIPDNFNEDRIIINYNKKTNDVKNIYVSAHYDENQTYGIAPQLINQLRGEKKNNEKNKNKKKPENNTSQNRADKKNRKGKKKL</sequence>
<dbReference type="PANTHER" id="PTHR38706:SF3">
    <property type="entry name" value="SI:CH211-198C19.1"/>
    <property type="match status" value="1"/>
</dbReference>
<dbReference type="STRING" id="244447.ENSCSEP00000019887"/>
<dbReference type="GeneTree" id="ENSGT00940000169325"/>
<proteinExistence type="predicted"/>
<feature type="compositionally biased region" description="Basic and acidic residues" evidence="1">
    <location>
        <begin position="171"/>
        <end position="180"/>
    </location>
</feature>
<name>A0A3P8VZZ4_CYNSE</name>
<dbReference type="PANTHER" id="PTHR38706">
    <property type="entry name" value="SI:CH211-198C19.1-RELATED"/>
    <property type="match status" value="1"/>
</dbReference>
<dbReference type="FunCoup" id="A0A3P8VZZ4">
    <property type="interactions" value="5"/>
</dbReference>
<reference evidence="3 4" key="1">
    <citation type="journal article" date="2014" name="Nat. Genet.">
        <title>Whole-genome sequence of a flatfish provides insights into ZW sex chromosome evolution and adaptation to a benthic lifestyle.</title>
        <authorList>
            <person name="Chen S."/>
            <person name="Zhang G."/>
            <person name="Shao C."/>
            <person name="Huang Q."/>
            <person name="Liu G."/>
            <person name="Zhang P."/>
            <person name="Song W."/>
            <person name="An N."/>
            <person name="Chalopin D."/>
            <person name="Volff J.N."/>
            <person name="Hong Y."/>
            <person name="Li Q."/>
            <person name="Sha Z."/>
            <person name="Zhou H."/>
            <person name="Xie M."/>
            <person name="Yu Q."/>
            <person name="Liu Y."/>
            <person name="Xiang H."/>
            <person name="Wang N."/>
            <person name="Wu K."/>
            <person name="Yang C."/>
            <person name="Zhou Q."/>
            <person name="Liao X."/>
            <person name="Yang L."/>
            <person name="Hu Q."/>
            <person name="Zhang J."/>
            <person name="Meng L."/>
            <person name="Jin L."/>
            <person name="Tian Y."/>
            <person name="Lian J."/>
            <person name="Yang J."/>
            <person name="Miao G."/>
            <person name="Liu S."/>
            <person name="Liang Z."/>
            <person name="Yan F."/>
            <person name="Li Y."/>
            <person name="Sun B."/>
            <person name="Zhang H."/>
            <person name="Zhang J."/>
            <person name="Zhu Y."/>
            <person name="Du M."/>
            <person name="Zhao Y."/>
            <person name="Schartl M."/>
            <person name="Tang Q."/>
            <person name="Wang J."/>
        </authorList>
    </citation>
    <scope>NUCLEOTIDE SEQUENCE</scope>
</reference>
<reference evidence="3" key="3">
    <citation type="submission" date="2025-09" db="UniProtKB">
        <authorList>
            <consortium name="Ensembl"/>
        </authorList>
    </citation>
    <scope>IDENTIFICATION</scope>
</reference>
<reference evidence="3" key="2">
    <citation type="submission" date="2025-08" db="UniProtKB">
        <authorList>
            <consortium name="Ensembl"/>
        </authorList>
    </citation>
    <scope>IDENTIFICATION</scope>
</reference>
<keyword evidence="4" id="KW-1185">Reference proteome</keyword>
<evidence type="ECO:0000313" key="3">
    <source>
        <dbReference type="Ensembl" id="ENSCSEP00000019887.1"/>
    </source>
</evidence>
<protein>
    <submittedName>
        <fullName evidence="3">Si:ch211-198c19.1</fullName>
    </submittedName>
</protein>
<evidence type="ECO:0000313" key="4">
    <source>
        <dbReference type="Proteomes" id="UP000265120"/>
    </source>
</evidence>
<evidence type="ECO:0000256" key="1">
    <source>
        <dbReference type="SAM" id="MobiDB-lite"/>
    </source>
</evidence>
<evidence type="ECO:0000256" key="2">
    <source>
        <dbReference type="SAM" id="SignalP"/>
    </source>
</evidence>
<accession>A0A3P8VZZ4</accession>
<feature type="chain" id="PRO_5018022012" evidence="2">
    <location>
        <begin position="18"/>
        <end position="206"/>
    </location>
</feature>
<feature type="compositionally biased region" description="Basic residues" evidence="1">
    <location>
        <begin position="197"/>
        <end position="206"/>
    </location>
</feature>
<dbReference type="InParanoid" id="A0A3P8VZZ4"/>
<feature type="region of interest" description="Disordered" evidence="1">
    <location>
        <begin position="171"/>
        <end position="206"/>
    </location>
</feature>
<dbReference type="AlphaFoldDB" id="A0A3P8VZZ4"/>
<dbReference type="Ensembl" id="ENSCSET00000020130.1">
    <property type="protein sequence ID" value="ENSCSEP00000019887.1"/>
    <property type="gene ID" value="ENSCSEG00000012692.1"/>
</dbReference>
<keyword evidence="2" id="KW-0732">Signal</keyword>
<dbReference type="OMA" id="PASNELM"/>
<organism evidence="3 4">
    <name type="scientific">Cynoglossus semilaevis</name>
    <name type="common">Tongue sole</name>
    <dbReference type="NCBI Taxonomy" id="244447"/>
    <lineage>
        <taxon>Eukaryota</taxon>
        <taxon>Metazoa</taxon>
        <taxon>Chordata</taxon>
        <taxon>Craniata</taxon>
        <taxon>Vertebrata</taxon>
        <taxon>Euteleostomi</taxon>
        <taxon>Actinopterygii</taxon>
        <taxon>Neopterygii</taxon>
        <taxon>Teleostei</taxon>
        <taxon>Neoteleostei</taxon>
        <taxon>Acanthomorphata</taxon>
        <taxon>Carangaria</taxon>
        <taxon>Pleuronectiformes</taxon>
        <taxon>Pleuronectoidei</taxon>
        <taxon>Cynoglossidae</taxon>
        <taxon>Cynoglossinae</taxon>
        <taxon>Cynoglossus</taxon>
    </lineage>
</organism>